<reference evidence="1" key="1">
    <citation type="journal article" date="2021" name="Proc. Natl. Acad. Sci. U.S.A.">
        <title>A Catalog of Tens of Thousands of Viruses from Human Metagenomes Reveals Hidden Associations with Chronic Diseases.</title>
        <authorList>
            <person name="Tisza M.J."/>
            <person name="Buck C.B."/>
        </authorList>
    </citation>
    <scope>NUCLEOTIDE SEQUENCE</scope>
    <source>
        <strain evidence="1">CtQQg4</strain>
    </source>
</reference>
<evidence type="ECO:0000313" key="1">
    <source>
        <dbReference type="EMBL" id="DAF59402.1"/>
    </source>
</evidence>
<sequence>MATYTKNIKLLKPAETEKYDVNLRNENWDKIDKAIGDTSDLVKKHKEANPIDHPDGSVTTPKLRDKSVTLPKLADDVTALLQRTYVKKTGDTMTGNLEFNNGIGVMFNNANNTVKTKIRVAPNGNFDIGVVESNTEYGGTDTLNLISINKPKWYNNKIGGKPLATEEDVLNESKKCLHLTGGTMKGDINFVRGQSGLKFDGGNNKIHAIGVGGNDGENLDVGSTNNTDRVALCSKNVPGWYNGAQFFPFALQGDFVITSGTIDHDQTLPVPQGFNENECTWLVSLASGNKNDEVLNMFNLHSLIYNPICYRNGRKVTAGIYIKTHSSDTGGPRYEKFYPGTANYICFAMKRRG</sequence>
<name>A0A8S5T9G9_9CAUD</name>
<organism evidence="1">
    <name type="scientific">Myoviridae sp. ctQQg4</name>
    <dbReference type="NCBI Taxonomy" id="2827686"/>
    <lineage>
        <taxon>Viruses</taxon>
        <taxon>Duplodnaviria</taxon>
        <taxon>Heunggongvirae</taxon>
        <taxon>Uroviricota</taxon>
        <taxon>Caudoviricetes</taxon>
    </lineage>
</organism>
<protein>
    <recommendedName>
        <fullName evidence="2">Tail fiber protein</fullName>
    </recommendedName>
</protein>
<proteinExistence type="predicted"/>
<accession>A0A8S5T9G9</accession>
<evidence type="ECO:0008006" key="2">
    <source>
        <dbReference type="Google" id="ProtNLM"/>
    </source>
</evidence>
<dbReference type="EMBL" id="BK032769">
    <property type="protein sequence ID" value="DAF59402.1"/>
    <property type="molecule type" value="Genomic_DNA"/>
</dbReference>